<proteinExistence type="inferred from homology"/>
<evidence type="ECO:0000256" key="1">
    <source>
        <dbReference type="ARBA" id="ARBA00008609"/>
    </source>
</evidence>
<dbReference type="EC" id="2.1.2.10" evidence="2"/>
<dbReference type="AlphaFoldDB" id="A0A271LHS6"/>
<gene>
    <name evidence="10" type="primary">gcvT</name>
    <name evidence="10" type="ORF">CIT26_20110</name>
</gene>
<keyword evidence="11" id="KW-1185">Reference proteome</keyword>
<dbReference type="GO" id="GO:0006546">
    <property type="term" value="P:glycine catabolic process"/>
    <property type="evidence" value="ECO:0007669"/>
    <property type="project" value="InterPro"/>
</dbReference>
<keyword evidence="4" id="KW-0808">Transferase</keyword>
<dbReference type="Pfam" id="PF01571">
    <property type="entry name" value="GCV_T"/>
    <property type="match status" value="1"/>
</dbReference>
<name>A0A271LHS6_9HYPH</name>
<dbReference type="GO" id="GO:0004047">
    <property type="term" value="F:aminomethyltransferase activity"/>
    <property type="evidence" value="ECO:0007669"/>
    <property type="project" value="UniProtKB-EC"/>
</dbReference>
<dbReference type="Proteomes" id="UP000216442">
    <property type="component" value="Unassembled WGS sequence"/>
</dbReference>
<dbReference type="EMBL" id="NPKJ01000057">
    <property type="protein sequence ID" value="PAQ07634.1"/>
    <property type="molecule type" value="Genomic_DNA"/>
</dbReference>
<dbReference type="NCBIfam" id="TIGR00528">
    <property type="entry name" value="gcvT"/>
    <property type="match status" value="1"/>
</dbReference>
<accession>A0A271LHS6</accession>
<comment type="similarity">
    <text evidence="1">Belongs to the GcvT family.</text>
</comment>
<dbReference type="PIRSF" id="PIRSF006487">
    <property type="entry name" value="GcvT"/>
    <property type="match status" value="1"/>
</dbReference>
<dbReference type="InterPro" id="IPR029043">
    <property type="entry name" value="GcvT/YgfZ_C"/>
</dbReference>
<evidence type="ECO:0000256" key="7">
    <source>
        <dbReference type="PIRSR" id="PIRSR006487-1"/>
    </source>
</evidence>
<evidence type="ECO:0000256" key="4">
    <source>
        <dbReference type="ARBA" id="ARBA00022679"/>
    </source>
</evidence>
<dbReference type="SUPFAM" id="SSF101790">
    <property type="entry name" value="Aminomethyltransferase beta-barrel domain"/>
    <property type="match status" value="1"/>
</dbReference>
<evidence type="ECO:0000313" key="11">
    <source>
        <dbReference type="Proteomes" id="UP000216442"/>
    </source>
</evidence>
<dbReference type="InterPro" id="IPR027266">
    <property type="entry name" value="TrmE/GcvT-like"/>
</dbReference>
<dbReference type="GO" id="GO:0005829">
    <property type="term" value="C:cytosol"/>
    <property type="evidence" value="ECO:0007669"/>
    <property type="project" value="TreeGrafter"/>
</dbReference>
<dbReference type="Pfam" id="PF08669">
    <property type="entry name" value="GCV_T_C"/>
    <property type="match status" value="1"/>
</dbReference>
<feature type="binding site" evidence="7">
    <location>
        <position position="214"/>
    </location>
    <ligand>
        <name>substrate</name>
    </ligand>
</feature>
<dbReference type="OrthoDB" id="9800828at2"/>
<dbReference type="GO" id="GO:0008483">
    <property type="term" value="F:transaminase activity"/>
    <property type="evidence" value="ECO:0007669"/>
    <property type="project" value="UniProtKB-KW"/>
</dbReference>
<dbReference type="Gene3D" id="3.30.1360.120">
    <property type="entry name" value="Probable tRNA modification gtpase trme, domain 1"/>
    <property type="match status" value="1"/>
</dbReference>
<dbReference type="GO" id="GO:0005960">
    <property type="term" value="C:glycine cleavage complex"/>
    <property type="evidence" value="ECO:0007669"/>
    <property type="project" value="InterPro"/>
</dbReference>
<comment type="caution">
    <text evidence="10">The sequence shown here is derived from an EMBL/GenBank/DDBJ whole genome shotgun (WGS) entry which is preliminary data.</text>
</comment>
<evidence type="ECO:0000256" key="6">
    <source>
        <dbReference type="ARBA" id="ARBA00047665"/>
    </source>
</evidence>
<dbReference type="SUPFAM" id="SSF103025">
    <property type="entry name" value="Folate-binding domain"/>
    <property type="match status" value="1"/>
</dbReference>
<keyword evidence="3" id="KW-0032">Aminotransferase</keyword>
<evidence type="ECO:0000259" key="9">
    <source>
        <dbReference type="Pfam" id="PF08669"/>
    </source>
</evidence>
<comment type="catalytic activity">
    <reaction evidence="6">
        <text>N(6)-[(R)-S(8)-aminomethyldihydrolipoyl]-L-lysyl-[protein] + (6S)-5,6,7,8-tetrahydrofolate = N(6)-[(R)-dihydrolipoyl]-L-lysyl-[protein] + (6R)-5,10-methylene-5,6,7,8-tetrahydrofolate + NH4(+)</text>
        <dbReference type="Rhea" id="RHEA:16945"/>
        <dbReference type="Rhea" id="RHEA-COMP:10475"/>
        <dbReference type="Rhea" id="RHEA-COMP:10492"/>
        <dbReference type="ChEBI" id="CHEBI:15636"/>
        <dbReference type="ChEBI" id="CHEBI:28938"/>
        <dbReference type="ChEBI" id="CHEBI:57453"/>
        <dbReference type="ChEBI" id="CHEBI:83100"/>
        <dbReference type="ChEBI" id="CHEBI:83143"/>
        <dbReference type="EC" id="2.1.2.10"/>
    </reaction>
</comment>
<evidence type="ECO:0000256" key="2">
    <source>
        <dbReference type="ARBA" id="ARBA00012616"/>
    </source>
</evidence>
<dbReference type="InterPro" id="IPR006223">
    <property type="entry name" value="GcvT"/>
</dbReference>
<sequence>MSARPPTFRRTDQMAMIRRTPYYHKHAALGAEFVDRIGFAAALHFGSIEAEHIAARENVGLFDVYSQYFLEVTGPDALNVMQKLCVNDIGRVGPSGVVYTSLCNAEGGMIDDLLVYRMADDTFRVCPTPSRFVSVEAWIREVAGELRVEVINYGARFAYMSVQGPKSRALLSRLTDADLSASKVKYFRFVMGDLAGVPDVMISRTGYSGELGYELFYPSEYAEHLWDRLIEDGADLGVKPCGLGSLATLRMEKKFPLYGLDLSTGNTPVEAGLEWTVRLDKPDFIGRHVIARQMEQGPPRRLMLVETADLDVPLEVGADITVDGRKAGTVTSVAKGFTVRKALAQGYVISELANDGQQVVVEAKAGASKAVLRSEALYDPNRTRARS</sequence>
<dbReference type="InterPro" id="IPR028896">
    <property type="entry name" value="GcvT/YgfZ/DmdA"/>
</dbReference>
<dbReference type="PANTHER" id="PTHR43757">
    <property type="entry name" value="AMINOMETHYLTRANSFERASE"/>
    <property type="match status" value="1"/>
</dbReference>
<dbReference type="InterPro" id="IPR013977">
    <property type="entry name" value="GcvT_C"/>
</dbReference>
<dbReference type="PANTHER" id="PTHR43757:SF2">
    <property type="entry name" value="AMINOMETHYLTRANSFERASE, MITOCHONDRIAL"/>
    <property type="match status" value="1"/>
</dbReference>
<evidence type="ECO:0000256" key="3">
    <source>
        <dbReference type="ARBA" id="ARBA00022576"/>
    </source>
</evidence>
<dbReference type="InterPro" id="IPR006222">
    <property type="entry name" value="GCVT_N"/>
</dbReference>
<protein>
    <recommendedName>
        <fullName evidence="2">aminomethyltransferase</fullName>
        <ecNumber evidence="2">2.1.2.10</ecNumber>
    </recommendedName>
    <alternativeName>
        <fullName evidence="5">Glycine cleavage system T protein</fullName>
    </alternativeName>
</protein>
<reference evidence="10 11" key="1">
    <citation type="submission" date="2017-08" db="EMBL/GenBank/DDBJ databases">
        <title>Mesorhizobium wenxinae sp. nov., a novel rhizobial species isolated from root nodules of chickpea (Cicer arietinum L.).</title>
        <authorList>
            <person name="Zhang J."/>
        </authorList>
    </citation>
    <scope>NUCLEOTIDE SEQUENCE [LARGE SCALE GENOMIC DNA]</scope>
    <source>
        <strain evidence="10 11">SDW018</strain>
    </source>
</reference>
<feature type="domain" description="GCVT N-terminal" evidence="8">
    <location>
        <begin position="23"/>
        <end position="281"/>
    </location>
</feature>
<feature type="domain" description="Aminomethyltransferase C-terminal" evidence="9">
    <location>
        <begin position="300"/>
        <end position="379"/>
    </location>
</feature>
<organism evidence="10 11">
    <name type="scientific">Mesorhizobium temperatum</name>
    <dbReference type="NCBI Taxonomy" id="241416"/>
    <lineage>
        <taxon>Bacteria</taxon>
        <taxon>Pseudomonadati</taxon>
        <taxon>Pseudomonadota</taxon>
        <taxon>Alphaproteobacteria</taxon>
        <taxon>Hyphomicrobiales</taxon>
        <taxon>Phyllobacteriaceae</taxon>
        <taxon>Mesorhizobium</taxon>
    </lineage>
</organism>
<evidence type="ECO:0000259" key="8">
    <source>
        <dbReference type="Pfam" id="PF01571"/>
    </source>
</evidence>
<evidence type="ECO:0000313" key="10">
    <source>
        <dbReference type="EMBL" id="PAQ07634.1"/>
    </source>
</evidence>
<evidence type="ECO:0000256" key="5">
    <source>
        <dbReference type="ARBA" id="ARBA00031395"/>
    </source>
</evidence>